<comment type="caution">
    <text evidence="2">The sequence shown here is derived from an EMBL/GenBank/DDBJ whole genome shotgun (WGS) entry which is preliminary data.</text>
</comment>
<gene>
    <name evidence="2" type="ORF">M6B38_177435</name>
</gene>
<evidence type="ECO:0000313" key="2">
    <source>
        <dbReference type="EMBL" id="KAJ6805986.1"/>
    </source>
</evidence>
<name>A0AAX6EPI6_IRIPA</name>
<dbReference type="EMBL" id="JANAVB010035019">
    <property type="protein sequence ID" value="KAJ6805986.1"/>
    <property type="molecule type" value="Genomic_DNA"/>
</dbReference>
<keyword evidence="1" id="KW-1133">Transmembrane helix</keyword>
<dbReference type="AlphaFoldDB" id="A0AAX6EPI6"/>
<protein>
    <submittedName>
        <fullName evidence="2">Uncharacterized protein</fullName>
    </submittedName>
</protein>
<proteinExistence type="predicted"/>
<keyword evidence="1" id="KW-0472">Membrane</keyword>
<dbReference type="Proteomes" id="UP001140949">
    <property type="component" value="Unassembled WGS sequence"/>
</dbReference>
<reference evidence="2" key="1">
    <citation type="journal article" date="2023" name="GigaByte">
        <title>Genome assembly of the bearded iris, Iris pallida Lam.</title>
        <authorList>
            <person name="Bruccoleri R.E."/>
            <person name="Oakeley E.J."/>
            <person name="Faust A.M.E."/>
            <person name="Altorfer M."/>
            <person name="Dessus-Babus S."/>
            <person name="Burckhardt D."/>
            <person name="Oertli M."/>
            <person name="Naumann U."/>
            <person name="Petersen F."/>
            <person name="Wong J."/>
        </authorList>
    </citation>
    <scope>NUCLEOTIDE SEQUENCE</scope>
    <source>
        <strain evidence="2">GSM-AAB239-AS_SAM_17_03QT</strain>
    </source>
</reference>
<keyword evidence="3" id="KW-1185">Reference proteome</keyword>
<sequence>MLPYPFVDESHLPPSFLLSKTKSSKLVGGVTSRAFGLVKSSCFLICCFATLLMLRIKVLWLLS</sequence>
<evidence type="ECO:0000256" key="1">
    <source>
        <dbReference type="SAM" id="Phobius"/>
    </source>
</evidence>
<reference evidence="2" key="2">
    <citation type="submission" date="2023-04" db="EMBL/GenBank/DDBJ databases">
        <authorList>
            <person name="Bruccoleri R.E."/>
            <person name="Oakeley E.J."/>
            <person name="Faust A.-M."/>
            <person name="Dessus-Babus S."/>
            <person name="Altorfer M."/>
            <person name="Burckhardt D."/>
            <person name="Oertli M."/>
            <person name="Naumann U."/>
            <person name="Petersen F."/>
            <person name="Wong J."/>
        </authorList>
    </citation>
    <scope>NUCLEOTIDE SEQUENCE</scope>
    <source>
        <strain evidence="2">GSM-AAB239-AS_SAM_17_03QT</strain>
        <tissue evidence="2">Leaf</tissue>
    </source>
</reference>
<accession>A0AAX6EPI6</accession>
<organism evidence="2 3">
    <name type="scientific">Iris pallida</name>
    <name type="common">Sweet iris</name>
    <dbReference type="NCBI Taxonomy" id="29817"/>
    <lineage>
        <taxon>Eukaryota</taxon>
        <taxon>Viridiplantae</taxon>
        <taxon>Streptophyta</taxon>
        <taxon>Embryophyta</taxon>
        <taxon>Tracheophyta</taxon>
        <taxon>Spermatophyta</taxon>
        <taxon>Magnoliopsida</taxon>
        <taxon>Liliopsida</taxon>
        <taxon>Asparagales</taxon>
        <taxon>Iridaceae</taxon>
        <taxon>Iridoideae</taxon>
        <taxon>Irideae</taxon>
        <taxon>Iris</taxon>
    </lineage>
</organism>
<feature type="transmembrane region" description="Helical" evidence="1">
    <location>
        <begin position="34"/>
        <end position="54"/>
    </location>
</feature>
<keyword evidence="1" id="KW-0812">Transmembrane</keyword>
<evidence type="ECO:0000313" key="3">
    <source>
        <dbReference type="Proteomes" id="UP001140949"/>
    </source>
</evidence>